<dbReference type="AlphaFoldDB" id="A0AAW1SIK0"/>
<proteinExistence type="predicted"/>
<accession>A0AAW1SIK0</accession>
<evidence type="ECO:0000313" key="2">
    <source>
        <dbReference type="EMBL" id="KAK9845328.1"/>
    </source>
</evidence>
<protein>
    <submittedName>
        <fullName evidence="2">Uncharacterized protein</fullName>
    </submittedName>
</protein>
<evidence type="ECO:0000256" key="1">
    <source>
        <dbReference type="SAM" id="MobiDB-lite"/>
    </source>
</evidence>
<evidence type="ECO:0000313" key="3">
    <source>
        <dbReference type="Proteomes" id="UP001445335"/>
    </source>
</evidence>
<comment type="caution">
    <text evidence="2">The sequence shown here is derived from an EMBL/GenBank/DDBJ whole genome shotgun (WGS) entry which is preliminary data.</text>
</comment>
<sequence>MLAKADRGAARVDGKAGHAGARFRSLLAALQRLGSARSSRVSPETRSYAPALAHQAPKPRSLGCLGGLFRPRPRPGFKGRHNALAMAPRTPFAQRALSAGFMLPPASRHYSDNEEAHCTMPASSVA</sequence>
<dbReference type="EMBL" id="JALJOU010000003">
    <property type="protein sequence ID" value="KAK9845328.1"/>
    <property type="molecule type" value="Genomic_DNA"/>
</dbReference>
<name>A0AAW1SIK0_9CHLO</name>
<feature type="region of interest" description="Disordered" evidence="1">
    <location>
        <begin position="35"/>
        <end position="57"/>
    </location>
</feature>
<feature type="compositionally biased region" description="Polar residues" evidence="1">
    <location>
        <begin position="36"/>
        <end position="45"/>
    </location>
</feature>
<organism evidence="2 3">
    <name type="scientific">Elliptochloris bilobata</name>
    <dbReference type="NCBI Taxonomy" id="381761"/>
    <lineage>
        <taxon>Eukaryota</taxon>
        <taxon>Viridiplantae</taxon>
        <taxon>Chlorophyta</taxon>
        <taxon>core chlorophytes</taxon>
        <taxon>Trebouxiophyceae</taxon>
        <taxon>Trebouxiophyceae incertae sedis</taxon>
        <taxon>Elliptochloris clade</taxon>
        <taxon>Elliptochloris</taxon>
    </lineage>
</organism>
<dbReference type="Proteomes" id="UP001445335">
    <property type="component" value="Unassembled WGS sequence"/>
</dbReference>
<reference evidence="2 3" key="1">
    <citation type="journal article" date="2024" name="Nat. Commun.">
        <title>Phylogenomics reveals the evolutionary origins of lichenization in chlorophyte algae.</title>
        <authorList>
            <person name="Puginier C."/>
            <person name="Libourel C."/>
            <person name="Otte J."/>
            <person name="Skaloud P."/>
            <person name="Haon M."/>
            <person name="Grisel S."/>
            <person name="Petersen M."/>
            <person name="Berrin J.G."/>
            <person name="Delaux P.M."/>
            <person name="Dal Grande F."/>
            <person name="Keller J."/>
        </authorList>
    </citation>
    <scope>NUCLEOTIDE SEQUENCE [LARGE SCALE GENOMIC DNA]</scope>
    <source>
        <strain evidence="2 3">SAG 245.80</strain>
    </source>
</reference>
<keyword evidence="3" id="KW-1185">Reference proteome</keyword>
<gene>
    <name evidence="2" type="ORF">WJX81_003545</name>
</gene>